<dbReference type="PROSITE" id="PS51228">
    <property type="entry name" value="ACB_2"/>
    <property type="match status" value="1"/>
</dbReference>
<dbReference type="InterPro" id="IPR000582">
    <property type="entry name" value="Acyl-CoA-binding_protein"/>
</dbReference>
<organism evidence="4 5">
    <name type="scientific">Bubo bubo</name>
    <name type="common">Eurasian eagle-owl</name>
    <name type="synonym">Strix bubo</name>
    <dbReference type="NCBI Taxonomy" id="30461"/>
    <lineage>
        <taxon>Eukaryota</taxon>
        <taxon>Metazoa</taxon>
        <taxon>Chordata</taxon>
        <taxon>Craniata</taxon>
        <taxon>Vertebrata</taxon>
        <taxon>Euteleostomi</taxon>
        <taxon>Archelosauria</taxon>
        <taxon>Archosauria</taxon>
        <taxon>Dinosauria</taxon>
        <taxon>Saurischia</taxon>
        <taxon>Theropoda</taxon>
        <taxon>Coelurosauria</taxon>
        <taxon>Aves</taxon>
        <taxon>Neognathae</taxon>
        <taxon>Neoaves</taxon>
        <taxon>Telluraves</taxon>
        <taxon>Strigiformes</taxon>
        <taxon>Strigidae</taxon>
        <taxon>Bubo</taxon>
    </lineage>
</organism>
<dbReference type="InterPro" id="IPR014352">
    <property type="entry name" value="FERM/acyl-CoA-bd_prot_sf"/>
</dbReference>
<dbReference type="PANTHER" id="PTHR23310">
    <property type="entry name" value="ACYL-COA-BINDING PROTEIN, ACBP"/>
    <property type="match status" value="1"/>
</dbReference>
<feature type="domain" description="ACB" evidence="3">
    <location>
        <begin position="1"/>
        <end position="88"/>
    </location>
</feature>
<protein>
    <recommendedName>
        <fullName evidence="3">ACB domain-containing protein</fullName>
    </recommendedName>
</protein>
<dbReference type="Ensembl" id="ENSBOBT00000005990.1">
    <property type="protein sequence ID" value="ENSBOBP00000005830.1"/>
    <property type="gene ID" value="ENSBOBG00000003907.1"/>
</dbReference>
<dbReference type="InterPro" id="IPR035984">
    <property type="entry name" value="Acyl-CoA-binding_sf"/>
</dbReference>
<dbReference type="Gene3D" id="1.20.80.10">
    <property type="match status" value="1"/>
</dbReference>
<dbReference type="SUPFAM" id="SSF47027">
    <property type="entry name" value="Acyl-CoA binding protein"/>
    <property type="match status" value="1"/>
</dbReference>
<evidence type="ECO:0000313" key="5">
    <source>
        <dbReference type="Proteomes" id="UP000694567"/>
    </source>
</evidence>
<dbReference type="AlphaFoldDB" id="A0A8C0ENQ0"/>
<dbReference type="GO" id="GO:0000062">
    <property type="term" value="F:fatty-acyl-CoA binding"/>
    <property type="evidence" value="ECO:0007669"/>
    <property type="project" value="InterPro"/>
</dbReference>
<name>A0A8C0ENQ0_BUBBB</name>
<dbReference type="PANTHER" id="PTHR23310:SF53">
    <property type="entry name" value="ACYL-COA-BINDING DOMAIN-CONTAINING PROTEIN 4"/>
    <property type="match status" value="1"/>
</dbReference>
<evidence type="ECO:0000256" key="2">
    <source>
        <dbReference type="SAM" id="MobiDB-lite"/>
    </source>
</evidence>
<dbReference type="GO" id="GO:0006631">
    <property type="term" value="P:fatty acid metabolic process"/>
    <property type="evidence" value="ECO:0007669"/>
    <property type="project" value="TreeGrafter"/>
</dbReference>
<keyword evidence="5" id="KW-1185">Reference proteome</keyword>
<evidence type="ECO:0000256" key="1">
    <source>
        <dbReference type="ARBA" id="ARBA00023121"/>
    </source>
</evidence>
<reference evidence="4" key="2">
    <citation type="submission" date="2025-09" db="UniProtKB">
        <authorList>
            <consortium name="Ensembl"/>
        </authorList>
    </citation>
    <scope>IDENTIFICATION</scope>
</reference>
<sequence>PGSQSQIPVPDPHPGSQSQIPLPDPMVRPLGGVGRRPPSGPVLPPVPRLTTAAVARRDAWHSLGRMSKEEAMAAYVAEMKKVAQKVIIDTVPMDETTEEMFGYFEPLYEVIHDMPRPPEAFFKKKGGEWEPLHSACARRIPHLCATSQFLQRSGCGETGVEKWDYWGNLMLEKSPFHACGCRLMLGGGWGPVSPPEQGSPQCIWLVRSIRGSKGLDMVVQKGVGYCGANLPAAHLEVWLCCVSSRLAQQQMSFQGIFAAGV</sequence>
<dbReference type="Proteomes" id="UP000694567">
    <property type="component" value="Unplaced"/>
</dbReference>
<evidence type="ECO:0000259" key="3">
    <source>
        <dbReference type="PROSITE" id="PS51228"/>
    </source>
</evidence>
<evidence type="ECO:0000313" key="4">
    <source>
        <dbReference type="Ensembl" id="ENSBOBP00000005830.1"/>
    </source>
</evidence>
<keyword evidence="1" id="KW-0446">Lipid-binding</keyword>
<proteinExistence type="predicted"/>
<accession>A0A8C0ENQ0</accession>
<reference evidence="4" key="1">
    <citation type="submission" date="2025-08" db="UniProtKB">
        <authorList>
            <consortium name="Ensembl"/>
        </authorList>
    </citation>
    <scope>IDENTIFICATION</scope>
</reference>
<feature type="region of interest" description="Disordered" evidence="2">
    <location>
        <begin position="1"/>
        <end position="46"/>
    </location>
</feature>
<dbReference type="GO" id="GO:0005737">
    <property type="term" value="C:cytoplasm"/>
    <property type="evidence" value="ECO:0007669"/>
    <property type="project" value="TreeGrafter"/>
</dbReference>